<name>A0A5D2TR78_GOSMU</name>
<gene>
    <name evidence="1" type="ORF">E1A91_D09G241500v1</name>
</gene>
<keyword evidence="2" id="KW-1185">Reference proteome</keyword>
<dbReference type="EMBL" id="CM017657">
    <property type="protein sequence ID" value="TYI66674.1"/>
    <property type="molecule type" value="Genomic_DNA"/>
</dbReference>
<accession>A0A5D2TR78</accession>
<reference evidence="1 2" key="1">
    <citation type="submission" date="2019-07" db="EMBL/GenBank/DDBJ databases">
        <title>WGS assembly of Gossypium mustelinum.</title>
        <authorList>
            <person name="Chen Z.J."/>
            <person name="Sreedasyam A."/>
            <person name="Ando A."/>
            <person name="Song Q."/>
            <person name="De L."/>
            <person name="Hulse-Kemp A."/>
            <person name="Ding M."/>
            <person name="Ye W."/>
            <person name="Kirkbride R."/>
            <person name="Jenkins J."/>
            <person name="Plott C."/>
            <person name="Lovell J."/>
            <person name="Lin Y.-M."/>
            <person name="Vaughn R."/>
            <person name="Liu B."/>
            <person name="Li W."/>
            <person name="Simpson S."/>
            <person name="Scheffler B."/>
            <person name="Saski C."/>
            <person name="Grover C."/>
            <person name="Hu G."/>
            <person name="Conover J."/>
            <person name="Carlson J."/>
            <person name="Shu S."/>
            <person name="Boston L."/>
            <person name="Williams M."/>
            <person name="Peterson D."/>
            <person name="Mcgee K."/>
            <person name="Jones D."/>
            <person name="Wendel J."/>
            <person name="Stelly D."/>
            <person name="Grimwood J."/>
            <person name="Schmutz J."/>
        </authorList>
    </citation>
    <scope>NUCLEOTIDE SEQUENCE [LARGE SCALE GENOMIC DNA]</scope>
    <source>
        <strain evidence="1">1408120.09</strain>
    </source>
</reference>
<sequence length="76" mass="9191">MNKRETNCEENDEEQWMENCYVVYSIYVYHVYCTQRHIDDVPGKFPKGKKRNANYMLERQLKKISDAIRDVAESIR</sequence>
<proteinExistence type="predicted"/>
<evidence type="ECO:0000313" key="2">
    <source>
        <dbReference type="Proteomes" id="UP000323597"/>
    </source>
</evidence>
<protein>
    <submittedName>
        <fullName evidence="1">Uncharacterized protein</fullName>
    </submittedName>
</protein>
<evidence type="ECO:0000313" key="1">
    <source>
        <dbReference type="EMBL" id="TYI66674.1"/>
    </source>
</evidence>
<dbReference type="Proteomes" id="UP000323597">
    <property type="component" value="Chromosome D09"/>
</dbReference>
<dbReference type="AlphaFoldDB" id="A0A5D2TR78"/>
<organism evidence="1 2">
    <name type="scientific">Gossypium mustelinum</name>
    <name type="common">Cotton</name>
    <name type="synonym">Gossypium caicoense</name>
    <dbReference type="NCBI Taxonomy" id="34275"/>
    <lineage>
        <taxon>Eukaryota</taxon>
        <taxon>Viridiplantae</taxon>
        <taxon>Streptophyta</taxon>
        <taxon>Embryophyta</taxon>
        <taxon>Tracheophyta</taxon>
        <taxon>Spermatophyta</taxon>
        <taxon>Magnoliopsida</taxon>
        <taxon>eudicotyledons</taxon>
        <taxon>Gunneridae</taxon>
        <taxon>Pentapetalae</taxon>
        <taxon>rosids</taxon>
        <taxon>malvids</taxon>
        <taxon>Malvales</taxon>
        <taxon>Malvaceae</taxon>
        <taxon>Malvoideae</taxon>
        <taxon>Gossypium</taxon>
    </lineage>
</organism>